<dbReference type="HOGENOM" id="CLU_017584_0_6_6"/>
<feature type="domain" description="Aminotransferase class I/classII large" evidence="5">
    <location>
        <begin position="64"/>
        <end position="407"/>
    </location>
</feature>
<comment type="cofactor">
    <cofactor evidence="1">
        <name>pyridoxal 5'-phosphate</name>
        <dbReference type="ChEBI" id="CHEBI:597326"/>
    </cofactor>
</comment>
<dbReference type="Gene3D" id="3.40.640.10">
    <property type="entry name" value="Type I PLP-dependent aspartate aminotransferase-like (Major domain)"/>
    <property type="match status" value="1"/>
</dbReference>
<dbReference type="GO" id="GO:0008483">
    <property type="term" value="F:transaminase activity"/>
    <property type="evidence" value="ECO:0007669"/>
    <property type="project" value="UniProtKB-KW"/>
</dbReference>
<name>Q7MF48_VIBVY</name>
<reference evidence="6 7" key="1">
    <citation type="journal article" date="2003" name="Genome Res.">
        <title>Comparative genome analysis of Vibrio vulnificus, a marine pathogen.</title>
        <authorList>
            <person name="Chen C.Y."/>
            <person name="Wu K.M."/>
            <person name="Chang Y.C."/>
            <person name="Chang C.H."/>
            <person name="Tsai H.C."/>
            <person name="Liao T.L."/>
            <person name="Liu Y.M."/>
            <person name="Chen H.J."/>
            <person name="Shen A.B."/>
            <person name="Li J.C."/>
            <person name="Su T.L."/>
            <person name="Shao C.P."/>
            <person name="Lee C.T."/>
            <person name="Hor L.I."/>
            <person name="Tsai S.F."/>
        </authorList>
    </citation>
    <scope>NUCLEOTIDE SEQUENCE [LARGE SCALE GENOMIC DNA]</scope>
    <source>
        <strain evidence="6 7">YJ016</strain>
    </source>
</reference>
<keyword evidence="3" id="KW-0808">Transferase</keyword>
<dbReference type="CDD" id="cd00609">
    <property type="entry name" value="AAT_like"/>
    <property type="match status" value="1"/>
</dbReference>
<dbReference type="Gene3D" id="3.90.1150.10">
    <property type="entry name" value="Aspartate Aminotransferase, domain 1"/>
    <property type="match status" value="1"/>
</dbReference>
<sequence length="416" mass="45897">MDIFKSINGHFTKLNPMYYQSNKQNKRQTGNTMEIARSLQQIQSSYIREILAAASDPSVISLAGGLPDEQTFPIELMKPTLEKLSEMPQVFQYGATAGYAPLLNFLKTYMSLPETHMAMACTGSQQGLDLIARAYINPGDTVVMEAPSYLGAMQVFGLVSANIATVSQTEAGPNLDELEACFKQHSPKMFYAVPDFHNPTGVCWSLETRKQVAKLCIEHKVAFIEDAPYRELRFQGEALPLVSDFCPQDSIVLRSFSKIASPGLRIGIVTGKVSYLEPLIKVKQGADLHSSVPMQALLLGLLEHEKFPEHMEKIRTLYQSRYQVLAEALQTQLPESCQLKSVDGGMFVWVTLPECDTFALAKSLLGNGVAVVPSPVFYPAEQKAQAALRLNFTNATPEQLKEAVTRLAEGLKLALV</sequence>
<dbReference type="EMBL" id="BA000038">
    <property type="protein sequence ID" value="BAC96498.1"/>
    <property type="molecule type" value="Genomic_DNA"/>
</dbReference>
<dbReference type="PANTHER" id="PTHR42790:SF19">
    <property type="entry name" value="KYNURENINE_ALPHA-AMINOADIPATE AMINOTRANSFERASE, MITOCHONDRIAL"/>
    <property type="match status" value="1"/>
</dbReference>
<evidence type="ECO:0000313" key="6">
    <source>
        <dbReference type="EMBL" id="BAC96498.1"/>
    </source>
</evidence>
<evidence type="ECO:0000256" key="1">
    <source>
        <dbReference type="ARBA" id="ARBA00001933"/>
    </source>
</evidence>
<dbReference type="GO" id="GO:0030170">
    <property type="term" value="F:pyridoxal phosphate binding"/>
    <property type="evidence" value="ECO:0007669"/>
    <property type="project" value="InterPro"/>
</dbReference>
<dbReference type="KEGG" id="vvy:VVA0472"/>
<dbReference type="SUPFAM" id="SSF53383">
    <property type="entry name" value="PLP-dependent transferases"/>
    <property type="match status" value="1"/>
</dbReference>
<dbReference type="InterPro" id="IPR004839">
    <property type="entry name" value="Aminotransferase_I/II_large"/>
</dbReference>
<dbReference type="Pfam" id="PF00155">
    <property type="entry name" value="Aminotran_1_2"/>
    <property type="match status" value="1"/>
</dbReference>
<dbReference type="PANTHER" id="PTHR42790">
    <property type="entry name" value="AMINOTRANSFERASE"/>
    <property type="match status" value="1"/>
</dbReference>
<evidence type="ECO:0000256" key="3">
    <source>
        <dbReference type="ARBA" id="ARBA00022679"/>
    </source>
</evidence>
<dbReference type="Proteomes" id="UP000002675">
    <property type="component" value="Chromosome II"/>
</dbReference>
<keyword evidence="2" id="KW-0032">Aminotransferase</keyword>
<dbReference type="STRING" id="672.VV93_v1c34530"/>
<dbReference type="AlphaFoldDB" id="Q7MF48"/>
<dbReference type="InterPro" id="IPR015422">
    <property type="entry name" value="PyrdxlP-dep_Trfase_small"/>
</dbReference>
<evidence type="ECO:0000259" key="5">
    <source>
        <dbReference type="Pfam" id="PF00155"/>
    </source>
</evidence>
<dbReference type="InterPro" id="IPR050859">
    <property type="entry name" value="Class-I_PLP-dep_aminotransf"/>
</dbReference>
<keyword evidence="4" id="KW-0663">Pyridoxal phosphate</keyword>
<protein>
    <submittedName>
        <fullName evidence="6">Putative transcriptional regulator</fullName>
    </submittedName>
</protein>
<evidence type="ECO:0000313" key="7">
    <source>
        <dbReference type="Proteomes" id="UP000002675"/>
    </source>
</evidence>
<organism evidence="6 7">
    <name type="scientific">Vibrio vulnificus (strain YJ016)</name>
    <dbReference type="NCBI Taxonomy" id="196600"/>
    <lineage>
        <taxon>Bacteria</taxon>
        <taxon>Pseudomonadati</taxon>
        <taxon>Pseudomonadota</taxon>
        <taxon>Gammaproteobacteria</taxon>
        <taxon>Vibrionales</taxon>
        <taxon>Vibrionaceae</taxon>
        <taxon>Vibrio</taxon>
    </lineage>
</organism>
<proteinExistence type="predicted"/>
<evidence type="ECO:0000256" key="2">
    <source>
        <dbReference type="ARBA" id="ARBA00022576"/>
    </source>
</evidence>
<dbReference type="InterPro" id="IPR015424">
    <property type="entry name" value="PyrdxlP-dep_Trfase"/>
</dbReference>
<evidence type="ECO:0000256" key="4">
    <source>
        <dbReference type="ARBA" id="ARBA00022898"/>
    </source>
</evidence>
<dbReference type="GO" id="GO:1901605">
    <property type="term" value="P:alpha-amino acid metabolic process"/>
    <property type="evidence" value="ECO:0007669"/>
    <property type="project" value="TreeGrafter"/>
</dbReference>
<gene>
    <name evidence="6" type="ordered locus">VVA0472</name>
</gene>
<dbReference type="eggNOG" id="COG1167">
    <property type="taxonomic scope" value="Bacteria"/>
</dbReference>
<dbReference type="InterPro" id="IPR015421">
    <property type="entry name" value="PyrdxlP-dep_Trfase_major"/>
</dbReference>
<accession>Q7MF48</accession>